<evidence type="ECO:0000256" key="2">
    <source>
        <dbReference type="SAM" id="Phobius"/>
    </source>
</evidence>
<feature type="compositionally biased region" description="Low complexity" evidence="1">
    <location>
        <begin position="652"/>
        <end position="668"/>
    </location>
</feature>
<keyword evidence="4" id="KW-1185">Reference proteome</keyword>
<dbReference type="PANTHER" id="PTHR12943">
    <property type="entry name" value="HOMOCYSTEINE-RESPONSIVE ENDOPLASMIC RETICULUM-RESIDENT UNIQUITIN-LIKE DOMAIN HERPUD PROTEIN FAMILY MEMBER"/>
    <property type="match status" value="1"/>
</dbReference>
<feature type="region of interest" description="Disordered" evidence="1">
    <location>
        <begin position="474"/>
        <end position="527"/>
    </location>
</feature>
<feature type="compositionally biased region" description="Polar residues" evidence="1">
    <location>
        <begin position="108"/>
        <end position="124"/>
    </location>
</feature>
<organism evidence="3 4">
    <name type="scientific">Lasiodiplodia hormozganensis</name>
    <dbReference type="NCBI Taxonomy" id="869390"/>
    <lineage>
        <taxon>Eukaryota</taxon>
        <taxon>Fungi</taxon>
        <taxon>Dikarya</taxon>
        <taxon>Ascomycota</taxon>
        <taxon>Pezizomycotina</taxon>
        <taxon>Dothideomycetes</taxon>
        <taxon>Dothideomycetes incertae sedis</taxon>
        <taxon>Botryosphaeriales</taxon>
        <taxon>Botryosphaeriaceae</taxon>
        <taxon>Lasiodiplodia</taxon>
    </lineage>
</organism>
<evidence type="ECO:0008006" key="5">
    <source>
        <dbReference type="Google" id="ProtNLM"/>
    </source>
</evidence>
<keyword evidence="2" id="KW-0812">Transmembrane</keyword>
<dbReference type="EMBL" id="JAUJDW010000019">
    <property type="protein sequence ID" value="KAK0658253.1"/>
    <property type="molecule type" value="Genomic_DNA"/>
</dbReference>
<sequence length="688" mass="75622">MADQTVDVRVLSPSPEADGGITFAALSTALTIGELKIKIKDALPSHPAPDRMRIIYLGRVVLNETSLGTVFGEVQQGRVYNLHMVLSEAHTSRSSTAPPTNPFRQAPPVNNTPNARSTVFNRPQSQPPRVDRAPGPGIATFAAPNVQQGVPITGAAFMEHMNVAHQAALRQMQQMQMNMNQRRPQEGTQPADGSNGQAPGGHSRMLDQVHSNLEAAQQQVAVINNILAPPNVSRDEVWSMPPAQFQRAAIEIERLNIYLNTMDQLLHTLVANPLYSRSRELVSLQMDNENMRSATRRLIRTLGDHISARRQETQSMRDALGLAPANRTNNPLAAANNTRTDRPVHPMEPQQHAAAPGAQADVFHPVGEAARENQHQNPVQNPFLAGMQPQLQQQVLQQQQEANQLPIAAIATHFWLLLRIFGMLWFFSGAGWQRTFMLSLCGLAIYIFQAGILRERVLGNHWDRFRRYFENLVGIPHPPPPQQRRAARDQANQANEEPAIDIGPPARRRRRREPSPEEVAHRLLQEHQQQRRTWFRERLRGVERSLALFVASLWPGLGERMVAAREEAEAQARRDAQDREEAERREAAEAEAEAAAATAAQAQSQAQESGAGEGESAAADDAGKQEGSENDSPAAADSDKVVDKGKGRAVDVGEASSSSSVAPPAGSGDNDGVATSRQRDGWSFDDLD</sequence>
<feature type="compositionally biased region" description="Polar residues" evidence="1">
    <location>
        <begin position="186"/>
        <end position="197"/>
    </location>
</feature>
<feature type="transmembrane region" description="Helical" evidence="2">
    <location>
        <begin position="435"/>
        <end position="453"/>
    </location>
</feature>
<keyword evidence="2" id="KW-1133">Transmembrane helix</keyword>
<proteinExistence type="predicted"/>
<dbReference type="GO" id="GO:0030968">
    <property type="term" value="P:endoplasmic reticulum unfolded protein response"/>
    <property type="evidence" value="ECO:0007669"/>
    <property type="project" value="TreeGrafter"/>
</dbReference>
<evidence type="ECO:0000313" key="4">
    <source>
        <dbReference type="Proteomes" id="UP001175001"/>
    </source>
</evidence>
<dbReference type="SUPFAM" id="SSF54236">
    <property type="entry name" value="Ubiquitin-like"/>
    <property type="match status" value="1"/>
</dbReference>
<feature type="region of interest" description="Disordered" evidence="1">
    <location>
        <begin position="91"/>
        <end position="134"/>
    </location>
</feature>
<reference evidence="3" key="1">
    <citation type="submission" date="2023-06" db="EMBL/GenBank/DDBJ databases">
        <title>Multi-omics analyses reveal the molecular pathogenesis toolkit of Lasiodiplodia hormozganensis, a cross-kingdom pathogen.</title>
        <authorList>
            <person name="Felix C."/>
            <person name="Meneses R."/>
            <person name="Goncalves M.F.M."/>
            <person name="Tilleman L."/>
            <person name="Duarte A.S."/>
            <person name="Jorrin-Novo J.V."/>
            <person name="Van De Peer Y."/>
            <person name="Deforce D."/>
            <person name="Van Nieuwerburgh F."/>
            <person name="Esteves A.C."/>
            <person name="Alves A."/>
        </authorList>
    </citation>
    <scope>NUCLEOTIDE SEQUENCE</scope>
    <source>
        <strain evidence="3">CBS 339.90</strain>
    </source>
</reference>
<keyword evidence="2" id="KW-0472">Membrane</keyword>
<dbReference type="InterPro" id="IPR029071">
    <property type="entry name" value="Ubiquitin-like_domsf"/>
</dbReference>
<comment type="caution">
    <text evidence="3">The sequence shown here is derived from an EMBL/GenBank/DDBJ whole genome shotgun (WGS) entry which is preliminary data.</text>
</comment>
<dbReference type="Proteomes" id="UP001175001">
    <property type="component" value="Unassembled WGS sequence"/>
</dbReference>
<feature type="compositionally biased region" description="Basic and acidic residues" evidence="1">
    <location>
        <begin position="637"/>
        <end position="651"/>
    </location>
</feature>
<feature type="transmembrane region" description="Helical" evidence="2">
    <location>
        <begin position="405"/>
        <end position="428"/>
    </location>
</feature>
<feature type="compositionally biased region" description="Low complexity" evidence="1">
    <location>
        <begin position="593"/>
        <end position="620"/>
    </location>
</feature>
<feature type="compositionally biased region" description="Basic and acidic residues" evidence="1">
    <location>
        <begin position="568"/>
        <end position="588"/>
    </location>
</feature>
<dbReference type="Gene3D" id="3.10.20.90">
    <property type="entry name" value="Phosphatidylinositol 3-kinase Catalytic Subunit, Chain A, domain 1"/>
    <property type="match status" value="1"/>
</dbReference>
<dbReference type="AlphaFoldDB" id="A0AA40D2L9"/>
<dbReference type="PANTHER" id="PTHR12943:SF27">
    <property type="entry name" value="HOMOCYSTEINE-INDUCED ENDOPLASMIC RETICULUM PROTEIN, ISOFORM A"/>
    <property type="match status" value="1"/>
</dbReference>
<evidence type="ECO:0000313" key="3">
    <source>
        <dbReference type="EMBL" id="KAK0658253.1"/>
    </source>
</evidence>
<protein>
    <recommendedName>
        <fullName evidence="5">Ubiquitin-like domain-containing protein</fullName>
    </recommendedName>
</protein>
<gene>
    <name evidence="3" type="ORF">DIS24_g4923</name>
</gene>
<dbReference type="InterPro" id="IPR039751">
    <property type="entry name" value="HERPUD1/2"/>
</dbReference>
<feature type="region of interest" description="Disordered" evidence="1">
    <location>
        <begin position="178"/>
        <end position="202"/>
    </location>
</feature>
<name>A0AA40D2L9_9PEZI</name>
<evidence type="ECO:0000256" key="1">
    <source>
        <dbReference type="SAM" id="MobiDB-lite"/>
    </source>
</evidence>
<accession>A0AA40D2L9</accession>
<feature type="compositionally biased region" description="Basic and acidic residues" evidence="1">
    <location>
        <begin position="513"/>
        <end position="527"/>
    </location>
</feature>
<feature type="region of interest" description="Disordered" evidence="1">
    <location>
        <begin position="568"/>
        <end position="688"/>
    </location>
</feature>